<dbReference type="InterPro" id="IPR039519">
    <property type="entry name" value="YokE-like_PH"/>
</dbReference>
<keyword evidence="3" id="KW-1185">Reference proteome</keyword>
<evidence type="ECO:0000313" key="3">
    <source>
        <dbReference type="Proteomes" id="UP000219412"/>
    </source>
</evidence>
<dbReference type="AlphaFoldDB" id="A0A285UH35"/>
<gene>
    <name evidence="2" type="ORF">SAMN05878391_1207</name>
</gene>
<feature type="domain" description="YokE-like PH" evidence="1">
    <location>
        <begin position="37"/>
        <end position="114"/>
    </location>
</feature>
<evidence type="ECO:0000313" key="2">
    <source>
        <dbReference type="EMBL" id="SOC40987.1"/>
    </source>
</evidence>
<sequence length="132" mass="15477">MYKNKNLYDLSNIELAAHEAIGPELVGTIEFENDGKYIFQGALVLTTERVFVNIENVDGEIEHHQLKYTDISLVTVENRALSGKIIHFWLGKKIEVSMNVTHDKNLQKFLEFYRKHRARALQYENYIYEDAR</sequence>
<name>A0A285UH35_9STAP</name>
<proteinExistence type="predicted"/>
<protein>
    <submittedName>
        <fullName evidence="2">PH (Pleckstrin Homology) domain-containing protein</fullName>
    </submittedName>
</protein>
<reference evidence="3" key="1">
    <citation type="submission" date="2017-08" db="EMBL/GenBank/DDBJ databases">
        <authorList>
            <person name="Varghese N."/>
            <person name="Submissions S."/>
        </authorList>
    </citation>
    <scope>NUCLEOTIDE SEQUENCE [LARGE SCALE GENOMIC DNA]</scope>
    <source>
        <strain evidence="3">DSM 23173</strain>
    </source>
</reference>
<organism evidence="2 3">
    <name type="scientific">Salinicoccus kekensis</name>
    <dbReference type="NCBI Taxonomy" id="714307"/>
    <lineage>
        <taxon>Bacteria</taxon>
        <taxon>Bacillati</taxon>
        <taxon>Bacillota</taxon>
        <taxon>Bacilli</taxon>
        <taxon>Bacillales</taxon>
        <taxon>Staphylococcaceae</taxon>
        <taxon>Salinicoccus</taxon>
    </lineage>
</organism>
<evidence type="ECO:0000259" key="1">
    <source>
        <dbReference type="Pfam" id="PF14470"/>
    </source>
</evidence>
<dbReference type="Proteomes" id="UP000219412">
    <property type="component" value="Unassembled WGS sequence"/>
</dbReference>
<dbReference type="EMBL" id="OBQF01000002">
    <property type="protein sequence ID" value="SOC40987.1"/>
    <property type="molecule type" value="Genomic_DNA"/>
</dbReference>
<dbReference type="RefSeq" id="WP_097040130.1">
    <property type="nucleotide sequence ID" value="NZ_OBQF01000002.1"/>
</dbReference>
<dbReference type="OrthoDB" id="2417872at2"/>
<dbReference type="Pfam" id="PF14470">
    <property type="entry name" value="bPH_3"/>
    <property type="match status" value="1"/>
</dbReference>
<accession>A0A285UH35</accession>